<dbReference type="AlphaFoldDB" id="A0A0F9NQJ7"/>
<proteinExistence type="predicted"/>
<reference evidence="1" key="1">
    <citation type="journal article" date="2015" name="Nature">
        <title>Complex archaea that bridge the gap between prokaryotes and eukaryotes.</title>
        <authorList>
            <person name="Spang A."/>
            <person name="Saw J.H."/>
            <person name="Jorgensen S.L."/>
            <person name="Zaremba-Niedzwiedzka K."/>
            <person name="Martijn J."/>
            <person name="Lind A.E."/>
            <person name="van Eijk R."/>
            <person name="Schleper C."/>
            <person name="Guy L."/>
            <person name="Ettema T.J."/>
        </authorList>
    </citation>
    <scope>NUCLEOTIDE SEQUENCE</scope>
</reference>
<sequence>MMEKTIKKRTFNGSKDNIFTSPYYTSKKWGVIVLIEPTETHMGGVGTQIFATKKECENYAPQYGGEPFEDFAKAKEYFLAYSKAVA</sequence>
<evidence type="ECO:0000313" key="1">
    <source>
        <dbReference type="EMBL" id="KKN20204.1"/>
    </source>
</evidence>
<protein>
    <submittedName>
        <fullName evidence="1">Uncharacterized protein</fullName>
    </submittedName>
</protein>
<dbReference type="EMBL" id="LAZR01003264">
    <property type="protein sequence ID" value="KKN20204.1"/>
    <property type="molecule type" value="Genomic_DNA"/>
</dbReference>
<accession>A0A0F9NQJ7</accession>
<gene>
    <name evidence="1" type="ORF">LCGC14_0937850</name>
</gene>
<name>A0A0F9NQJ7_9ZZZZ</name>
<organism evidence="1">
    <name type="scientific">marine sediment metagenome</name>
    <dbReference type="NCBI Taxonomy" id="412755"/>
    <lineage>
        <taxon>unclassified sequences</taxon>
        <taxon>metagenomes</taxon>
        <taxon>ecological metagenomes</taxon>
    </lineage>
</organism>
<comment type="caution">
    <text evidence="1">The sequence shown here is derived from an EMBL/GenBank/DDBJ whole genome shotgun (WGS) entry which is preliminary data.</text>
</comment>